<keyword evidence="1" id="KW-0812">Transmembrane</keyword>
<dbReference type="Proteomes" id="UP000019184">
    <property type="component" value="Unassembled WGS sequence"/>
</dbReference>
<sequence length="360" mass="39120">MPITTSDRRSNRGASRYLFRSLLFLLVLAALGAFFHQPLIAAFLTNPYLNGTIAVAFLFGVAYTLKAMAGTLLDVRAADQAAEVALKARRHELPLRQADEALLGVIQRRGVSDFLHKVHRVIGHGDATATLPYLLDSLATRGDDQRALVRYLVGALVLLGLIGTFYGLLLTIAGVRDVIGGLATEKATDTMTLIANFKDRLAAPLGGMGTSFSASLFGLMGALALGFLELQLFHAQNDHHSQLEALVVSDLVPLWQPVVTVTAQTETISPRHLAALLQSTTDRLERVAATTEYLANRGEGITRVAEQVANLGERIESLRTTLQNIENDRTADLRHELRIIARLLAQRPTQPEDTDHAPPA</sequence>
<evidence type="ECO:0000256" key="1">
    <source>
        <dbReference type="SAM" id="Phobius"/>
    </source>
</evidence>
<feature type="transmembrane region" description="Helical" evidence="1">
    <location>
        <begin position="151"/>
        <end position="175"/>
    </location>
</feature>
<dbReference type="AlphaFoldDB" id="A0A7U7J5Z8"/>
<comment type="caution">
    <text evidence="2">The sequence shown here is derived from an EMBL/GenBank/DDBJ whole genome shotgun (WGS) entry which is preliminary data.</text>
</comment>
<keyword evidence="1" id="KW-1133">Transmembrane helix</keyword>
<dbReference type="RefSeq" id="WP_051498037.1">
    <property type="nucleotide sequence ID" value="NZ_CBTK010000286.1"/>
</dbReference>
<keyword evidence="1" id="KW-0472">Membrane</keyword>
<dbReference type="OrthoDB" id="9794540at2"/>
<accession>A0A7U7J5Z8</accession>
<proteinExistence type="predicted"/>
<feature type="transmembrane region" description="Helical" evidence="1">
    <location>
        <begin position="48"/>
        <end position="65"/>
    </location>
</feature>
<reference evidence="2 3" key="1">
    <citation type="journal article" date="2014" name="ISME J.">
        <title>Candidatus Competibacter-lineage genomes retrieved from metagenomes reveal functional metabolic diversity.</title>
        <authorList>
            <person name="McIlroy S.J."/>
            <person name="Albertsen M."/>
            <person name="Andresen E.K."/>
            <person name="Saunders A.M."/>
            <person name="Kristiansen R."/>
            <person name="Stokholm-Bjerregaard M."/>
            <person name="Nielsen K.L."/>
            <person name="Nielsen P.H."/>
        </authorList>
    </citation>
    <scope>NUCLEOTIDE SEQUENCE [LARGE SCALE GENOMIC DNA]</scope>
    <source>
        <strain evidence="2 3">Run_B_J11</strain>
    </source>
</reference>
<feature type="transmembrane region" description="Helical" evidence="1">
    <location>
        <begin position="201"/>
        <end position="228"/>
    </location>
</feature>
<evidence type="ECO:0008006" key="4">
    <source>
        <dbReference type="Google" id="ProtNLM"/>
    </source>
</evidence>
<feature type="transmembrane region" description="Helical" evidence="1">
    <location>
        <begin position="17"/>
        <end position="36"/>
    </location>
</feature>
<organism evidence="2 3">
    <name type="scientific">Candidatus Contendobacter odensis Run_B_J11</name>
    <dbReference type="NCBI Taxonomy" id="1400861"/>
    <lineage>
        <taxon>Bacteria</taxon>
        <taxon>Pseudomonadati</taxon>
        <taxon>Pseudomonadota</taxon>
        <taxon>Gammaproteobacteria</taxon>
        <taxon>Candidatus Competibacteraceae</taxon>
        <taxon>Candidatus Contendibacter</taxon>
    </lineage>
</organism>
<evidence type="ECO:0000313" key="3">
    <source>
        <dbReference type="Proteomes" id="UP000019184"/>
    </source>
</evidence>
<keyword evidence="3" id="KW-1185">Reference proteome</keyword>
<evidence type="ECO:0000313" key="2">
    <source>
        <dbReference type="EMBL" id="CDH47012.1"/>
    </source>
</evidence>
<dbReference type="EMBL" id="CBTK010000286">
    <property type="protein sequence ID" value="CDH47012.1"/>
    <property type="molecule type" value="Genomic_DNA"/>
</dbReference>
<gene>
    <name evidence="2" type="ORF">BN874_690062</name>
</gene>
<name>A0A7U7J5Z8_9GAMM</name>
<protein>
    <recommendedName>
        <fullName evidence="4">Flagellar motor protein MotA</fullName>
    </recommendedName>
</protein>